<dbReference type="InterPro" id="IPR021382">
    <property type="entry name" value="DUF3014"/>
</dbReference>
<accession>A0A2A2AFU4</accession>
<dbReference type="Proteomes" id="UP000218054">
    <property type="component" value="Unassembled WGS sequence"/>
</dbReference>
<organism evidence="3 4">
    <name type="scientific">Vandammella animalimorsus</name>
    <dbReference type="NCBI Taxonomy" id="2029117"/>
    <lineage>
        <taxon>Bacteria</taxon>
        <taxon>Pseudomonadati</taxon>
        <taxon>Pseudomonadota</taxon>
        <taxon>Betaproteobacteria</taxon>
        <taxon>Burkholderiales</taxon>
        <taxon>Comamonadaceae</taxon>
        <taxon>Vandammella</taxon>
    </lineage>
</organism>
<dbReference type="EMBL" id="NSJB01000003">
    <property type="protein sequence ID" value="PAT37425.1"/>
    <property type="molecule type" value="Genomic_DNA"/>
</dbReference>
<keyword evidence="2" id="KW-1133">Transmembrane helix</keyword>
<feature type="compositionally biased region" description="Low complexity" evidence="1">
    <location>
        <begin position="76"/>
        <end position="103"/>
    </location>
</feature>
<dbReference type="AlphaFoldDB" id="A0A2A2AFU4"/>
<reference evidence="3 4" key="1">
    <citation type="submission" date="2017-08" db="EMBL/GenBank/DDBJ databases">
        <title>WGS of Clinical strains of the CDC Group NO-1 linked to zoonotic infections in humans.</title>
        <authorList>
            <person name="Bernier A.-M."/>
            <person name="Bernard K."/>
        </authorList>
    </citation>
    <scope>NUCLEOTIDE SEQUENCE [LARGE SCALE GENOMIC DNA]</scope>
    <source>
        <strain evidence="3 4">NML00-0135</strain>
    </source>
</reference>
<evidence type="ECO:0000256" key="1">
    <source>
        <dbReference type="SAM" id="MobiDB-lite"/>
    </source>
</evidence>
<sequence length="364" mass="39040">MSQRVRAGADRIHAARRRFPWGWAALALLLLAAATLWWAWRTPGALPEPVRRSLEQGAQQARQWTQQLRDDERPAEPAQPAAAPPDSAGDAQASAPQAGGADGAAALGHALDAAPAAPRHPIAPWSVPGQEGADAQALAQARAALPALDASDAAMAGVLAALAGPQPAQALVRSDRFVRRFVATVDNLSRPRASAMLWPVHPTGERFTVQELAAEGGTAIAQANNARYGPAVALLQRLDAAELARSYRQHYPLFQQAYEELGYPQAYFNDRLVAVIDHLLQAPEPQAPRVRLMPVRGQVPSLQPWVRYEFEDAQLEALSAGQKILVRIGPQHARLVKAKLRALRAEIAAKAPAAGPEDAAPRDQ</sequence>
<comment type="caution">
    <text evidence="3">The sequence shown here is derived from an EMBL/GenBank/DDBJ whole genome shotgun (WGS) entry which is preliminary data.</text>
</comment>
<name>A0A2A2AFU4_9BURK</name>
<protein>
    <recommendedName>
        <fullName evidence="5">DUF3014 domain-containing protein</fullName>
    </recommendedName>
</protein>
<feature type="compositionally biased region" description="Low complexity" evidence="1">
    <location>
        <begin position="56"/>
        <end position="67"/>
    </location>
</feature>
<evidence type="ECO:0008006" key="5">
    <source>
        <dbReference type="Google" id="ProtNLM"/>
    </source>
</evidence>
<dbReference type="RefSeq" id="WP_095539653.1">
    <property type="nucleotide sequence ID" value="NZ_NSJB01000003.1"/>
</dbReference>
<feature type="transmembrane region" description="Helical" evidence="2">
    <location>
        <begin position="21"/>
        <end position="40"/>
    </location>
</feature>
<evidence type="ECO:0000256" key="2">
    <source>
        <dbReference type="SAM" id="Phobius"/>
    </source>
</evidence>
<evidence type="ECO:0000313" key="3">
    <source>
        <dbReference type="EMBL" id="PAT37425.1"/>
    </source>
</evidence>
<dbReference type="Pfam" id="PF11219">
    <property type="entry name" value="DUF3014"/>
    <property type="match status" value="1"/>
</dbReference>
<evidence type="ECO:0000313" key="4">
    <source>
        <dbReference type="Proteomes" id="UP000218054"/>
    </source>
</evidence>
<gene>
    <name evidence="3" type="ORF">CK625_07505</name>
</gene>
<keyword evidence="4" id="KW-1185">Reference proteome</keyword>
<keyword evidence="2" id="KW-0812">Transmembrane</keyword>
<feature type="region of interest" description="Disordered" evidence="1">
    <location>
        <begin position="51"/>
        <end position="103"/>
    </location>
</feature>
<proteinExistence type="predicted"/>
<keyword evidence="2" id="KW-0472">Membrane</keyword>